<comment type="caution">
    <text evidence="2">The sequence shown here is derived from an EMBL/GenBank/DDBJ whole genome shotgun (WGS) entry which is preliminary data.</text>
</comment>
<sequence length="409" mass="45242">MPSPVQTISSGKRPMLSMLSLALLGLAAVPAHAELSDTIHPFVAATYTHDDNLLRLDDNIPGFSGPRSDNIRQLQVGALFERPIGRQELSGHVKASKVTFAHYDSFNYDGRDYLADLHWRVGSHVDGHAGLGYVQTLTPFTDYHSTERNLRIQRHEYADAGWLFHPSWRVHAGFDRNRYEYDLSVQRFNNRTEDTTDAGLDFLASSASRVGVLLRRVRGSYELQRFSGGGQLFDNAYQQDEINANINWVFSATTQFQLLGGYTRRTHVAFTARDSKGPAGRATFIWSPASRLHLTFAGWRVYEAVEGTLVNNSLNKGASAAASWDLTSKIMATARVLRERRDFNAASGAQLPPGANDSSSSLQAGLTYMPTQHSQLSLNANRQRRSGSPLVGTNSYLANTISLSGSIQF</sequence>
<organism evidence="2 3">
    <name type="scientific">Duganella vulcania</name>
    <dbReference type="NCBI Taxonomy" id="2692166"/>
    <lineage>
        <taxon>Bacteria</taxon>
        <taxon>Pseudomonadati</taxon>
        <taxon>Pseudomonadota</taxon>
        <taxon>Betaproteobacteria</taxon>
        <taxon>Burkholderiales</taxon>
        <taxon>Oxalobacteraceae</taxon>
        <taxon>Telluria group</taxon>
        <taxon>Duganella</taxon>
    </lineage>
</organism>
<dbReference type="Pfam" id="PF10082">
    <property type="entry name" value="BBP2_2"/>
    <property type="match status" value="1"/>
</dbReference>
<gene>
    <name evidence="2" type="ORF">GTP91_13010</name>
</gene>
<proteinExistence type="predicted"/>
<feature type="signal peptide" evidence="1">
    <location>
        <begin position="1"/>
        <end position="33"/>
    </location>
</feature>
<protein>
    <submittedName>
        <fullName evidence="2">Outer membrane beta-barrel protein</fullName>
    </submittedName>
</protein>
<dbReference type="NCBIfam" id="TIGR03014">
    <property type="entry name" value="EpsL"/>
    <property type="match status" value="1"/>
</dbReference>
<dbReference type="SUPFAM" id="SSF56935">
    <property type="entry name" value="Porins"/>
    <property type="match status" value="1"/>
</dbReference>
<evidence type="ECO:0000313" key="2">
    <source>
        <dbReference type="EMBL" id="MYM88096.1"/>
    </source>
</evidence>
<evidence type="ECO:0000256" key="1">
    <source>
        <dbReference type="SAM" id="SignalP"/>
    </source>
</evidence>
<name>A0A845G4V7_9BURK</name>
<keyword evidence="1" id="KW-0732">Signal</keyword>
<dbReference type="AlphaFoldDB" id="A0A845G4V7"/>
<feature type="chain" id="PRO_5032954327" evidence="1">
    <location>
        <begin position="34"/>
        <end position="409"/>
    </location>
</feature>
<dbReference type="InterPro" id="IPR018759">
    <property type="entry name" value="BBP2_2"/>
</dbReference>
<dbReference type="EMBL" id="WWCW01000038">
    <property type="protein sequence ID" value="MYM88096.1"/>
    <property type="molecule type" value="Genomic_DNA"/>
</dbReference>
<dbReference type="Proteomes" id="UP000470302">
    <property type="component" value="Unassembled WGS sequence"/>
</dbReference>
<reference evidence="2 3" key="1">
    <citation type="submission" date="2020-01" db="EMBL/GenBank/DDBJ databases">
        <title>Novel species isolated from a subtropical stream in China.</title>
        <authorList>
            <person name="Lu H."/>
        </authorList>
    </citation>
    <scope>NUCLEOTIDE SEQUENCE [LARGE SCALE GENOMIC DNA]</scope>
    <source>
        <strain evidence="2 3">FT82W</strain>
    </source>
</reference>
<accession>A0A845G4V7</accession>
<evidence type="ECO:0000313" key="3">
    <source>
        <dbReference type="Proteomes" id="UP000470302"/>
    </source>
</evidence>
<dbReference type="InterPro" id="IPR017465">
    <property type="entry name" value="EpsL_proteobac"/>
</dbReference>